<feature type="region of interest" description="Disordered" evidence="13">
    <location>
        <begin position="417"/>
        <end position="444"/>
    </location>
</feature>
<evidence type="ECO:0000256" key="14">
    <source>
        <dbReference type="SAM" id="Phobius"/>
    </source>
</evidence>
<gene>
    <name evidence="17" type="ORF">NTJ_07273</name>
</gene>
<dbReference type="InterPro" id="IPR017983">
    <property type="entry name" value="GPCR_2_secretin-like_CS"/>
</dbReference>
<keyword evidence="3" id="KW-1003">Cell membrane</keyword>
<dbReference type="Pfam" id="PF00002">
    <property type="entry name" value="7tm_2"/>
    <property type="match status" value="1"/>
</dbReference>
<dbReference type="InterPro" id="IPR036445">
    <property type="entry name" value="GPCR_2_extracell_dom_sf"/>
</dbReference>
<evidence type="ECO:0000256" key="5">
    <source>
        <dbReference type="ARBA" id="ARBA00022729"/>
    </source>
</evidence>
<evidence type="ECO:0000256" key="3">
    <source>
        <dbReference type="ARBA" id="ARBA00022475"/>
    </source>
</evidence>
<dbReference type="SUPFAM" id="SSF111418">
    <property type="entry name" value="Hormone receptor domain"/>
    <property type="match status" value="1"/>
</dbReference>
<evidence type="ECO:0000256" key="6">
    <source>
        <dbReference type="ARBA" id="ARBA00022989"/>
    </source>
</evidence>
<evidence type="ECO:0000256" key="9">
    <source>
        <dbReference type="ARBA" id="ARBA00023157"/>
    </source>
</evidence>
<dbReference type="InterPro" id="IPR001879">
    <property type="entry name" value="GPCR_2_extracellular_dom"/>
</dbReference>
<organism evidence="17 18">
    <name type="scientific">Nesidiocoris tenuis</name>
    <dbReference type="NCBI Taxonomy" id="355587"/>
    <lineage>
        <taxon>Eukaryota</taxon>
        <taxon>Metazoa</taxon>
        <taxon>Ecdysozoa</taxon>
        <taxon>Arthropoda</taxon>
        <taxon>Hexapoda</taxon>
        <taxon>Insecta</taxon>
        <taxon>Pterygota</taxon>
        <taxon>Neoptera</taxon>
        <taxon>Paraneoptera</taxon>
        <taxon>Hemiptera</taxon>
        <taxon>Heteroptera</taxon>
        <taxon>Panheteroptera</taxon>
        <taxon>Cimicomorpha</taxon>
        <taxon>Miridae</taxon>
        <taxon>Dicyphina</taxon>
        <taxon>Nesidiocoris</taxon>
    </lineage>
</organism>
<dbReference type="SMART" id="SM00008">
    <property type="entry name" value="HormR"/>
    <property type="match status" value="1"/>
</dbReference>
<dbReference type="Pfam" id="PF02793">
    <property type="entry name" value="HRM"/>
    <property type="match status" value="1"/>
</dbReference>
<evidence type="ECO:0000256" key="11">
    <source>
        <dbReference type="ARBA" id="ARBA00023180"/>
    </source>
</evidence>
<dbReference type="Proteomes" id="UP001307889">
    <property type="component" value="Chromosome 5"/>
</dbReference>
<keyword evidence="6 14" id="KW-1133">Transmembrane helix</keyword>
<dbReference type="Gene3D" id="4.10.1240.10">
    <property type="entry name" value="GPCR, family 2, extracellular hormone receptor domain"/>
    <property type="match status" value="1"/>
</dbReference>
<comment type="subcellular location">
    <subcellularLocation>
        <location evidence="1">Cell membrane</location>
        <topology evidence="1">Multi-pass membrane protein</topology>
    </subcellularLocation>
</comment>
<feature type="transmembrane region" description="Helical" evidence="14">
    <location>
        <begin position="157"/>
        <end position="176"/>
    </location>
</feature>
<dbReference type="PANTHER" id="PTHR45620">
    <property type="entry name" value="PDF RECEPTOR-LIKE PROTEIN-RELATED"/>
    <property type="match status" value="1"/>
</dbReference>
<keyword evidence="5" id="KW-0732">Signal</keyword>
<evidence type="ECO:0000256" key="12">
    <source>
        <dbReference type="ARBA" id="ARBA00023224"/>
    </source>
</evidence>
<keyword evidence="10" id="KW-0675">Receptor</keyword>
<dbReference type="CDD" id="cd15260">
    <property type="entry name" value="7tmB1_NPR_B4_insect-like"/>
    <property type="match status" value="1"/>
</dbReference>
<dbReference type="InterPro" id="IPR000832">
    <property type="entry name" value="GPCR_2_secretin-like"/>
</dbReference>
<name>A0ABN7AQI5_9HEMI</name>
<keyword evidence="7" id="KW-0297">G-protein coupled receptor</keyword>
<reference evidence="17 18" key="1">
    <citation type="submission" date="2023-09" db="EMBL/GenBank/DDBJ databases">
        <title>Nesidiocoris tenuis whole genome shotgun sequence.</title>
        <authorList>
            <person name="Shibata T."/>
            <person name="Shimoda M."/>
            <person name="Kobayashi T."/>
            <person name="Uehara T."/>
        </authorList>
    </citation>
    <scope>NUCLEOTIDE SEQUENCE [LARGE SCALE GENOMIC DNA]</scope>
    <source>
        <strain evidence="17 18">Japan</strain>
    </source>
</reference>
<dbReference type="PRINTS" id="PR01350">
    <property type="entry name" value="CTRFAMILY"/>
</dbReference>
<evidence type="ECO:0000256" key="10">
    <source>
        <dbReference type="ARBA" id="ARBA00023170"/>
    </source>
</evidence>
<dbReference type="PROSITE" id="PS00649">
    <property type="entry name" value="G_PROTEIN_RECEP_F2_1"/>
    <property type="match status" value="1"/>
</dbReference>
<dbReference type="EMBL" id="AP028913">
    <property type="protein sequence ID" value="BES94464.1"/>
    <property type="molecule type" value="Genomic_DNA"/>
</dbReference>
<dbReference type="PRINTS" id="PR00249">
    <property type="entry name" value="GPCRSECRETIN"/>
</dbReference>
<dbReference type="PROSITE" id="PS50227">
    <property type="entry name" value="G_PROTEIN_RECEP_F2_3"/>
    <property type="match status" value="1"/>
</dbReference>
<accession>A0ABN7AQI5</accession>
<evidence type="ECO:0000256" key="13">
    <source>
        <dbReference type="SAM" id="MobiDB-lite"/>
    </source>
</evidence>
<keyword evidence="4 14" id="KW-0812">Transmembrane</keyword>
<evidence type="ECO:0000313" key="18">
    <source>
        <dbReference type="Proteomes" id="UP001307889"/>
    </source>
</evidence>
<dbReference type="PANTHER" id="PTHR45620:SF43">
    <property type="entry name" value="HECTOR, ISOFORM A"/>
    <property type="match status" value="1"/>
</dbReference>
<dbReference type="InterPro" id="IPR003287">
    <property type="entry name" value="GPCR_2_calcitonin_rcpt_fam"/>
</dbReference>
<feature type="domain" description="G-protein coupled receptors family 2 profile 2" evidence="16">
    <location>
        <begin position="151"/>
        <end position="401"/>
    </location>
</feature>
<dbReference type="InterPro" id="IPR050332">
    <property type="entry name" value="GPCR_2"/>
</dbReference>
<dbReference type="InterPro" id="IPR017981">
    <property type="entry name" value="GPCR_2-like_7TM"/>
</dbReference>
<comment type="similarity">
    <text evidence="2">Belongs to the G-protein coupled receptor 2 family.</text>
</comment>
<feature type="transmembrane region" description="Helical" evidence="14">
    <location>
        <begin position="303"/>
        <end position="328"/>
    </location>
</feature>
<feature type="transmembrane region" description="Helical" evidence="14">
    <location>
        <begin position="188"/>
        <end position="208"/>
    </location>
</feature>
<evidence type="ECO:0000259" key="15">
    <source>
        <dbReference type="PROSITE" id="PS50227"/>
    </source>
</evidence>
<feature type="domain" description="G-protein coupled receptors family 2 profile 1" evidence="15">
    <location>
        <begin position="77"/>
        <end position="143"/>
    </location>
</feature>
<dbReference type="PROSITE" id="PS50261">
    <property type="entry name" value="G_PROTEIN_RECEP_F2_4"/>
    <property type="match status" value="1"/>
</dbReference>
<feature type="transmembrane region" description="Helical" evidence="14">
    <location>
        <begin position="263"/>
        <end position="283"/>
    </location>
</feature>
<evidence type="ECO:0000259" key="16">
    <source>
        <dbReference type="PROSITE" id="PS50261"/>
    </source>
</evidence>
<keyword evidence="18" id="KW-1185">Reference proteome</keyword>
<sequence length="444" mass="51174">MMSSRPHAERHENQSTSEDWAKILFRVLLRRGTDNKTASSNYRFLYNLKKTCDGVRKTQIEHYLSTRKESSGLRRVCLPTFDGWSCWNMTPVGETAVAPCPYFVTGFDQSRFAFRRCLENGSWFRHPDTGQPWSNYTTCIDIEDLEFRKLVNTIYVIGYYISFAALVVSLIIFLAFRSLRCTRIAIHVHLFTSFAANNLMWIIWYKLVVGNTTVVQENQMFCQVMHVVLQYLMVANYMWMFIEGLHLHLALVVVFVKDDSAMRWFYFIGWLLPAALTIIYAVVRSSYPDETRQCWMNDSHTQWILTVPVCLSMLASLAFLVNVVRVLLTKLHCNSANPAPIGLRKAVRAAFILVPLFGIHHILIPFRPEPHEPGERIYQVFSALLVSLQGFCVSVLFCFANVDVHCAFKASARRMRRRRATETGNMTGTQTREKDEAQAEEANL</sequence>
<evidence type="ECO:0000256" key="8">
    <source>
        <dbReference type="ARBA" id="ARBA00023136"/>
    </source>
</evidence>
<keyword evidence="8 14" id="KW-0472">Membrane</keyword>
<keyword evidence="12" id="KW-0807">Transducer</keyword>
<evidence type="ECO:0000256" key="2">
    <source>
        <dbReference type="ARBA" id="ARBA00005314"/>
    </source>
</evidence>
<feature type="transmembrane region" description="Helical" evidence="14">
    <location>
        <begin position="349"/>
        <end position="366"/>
    </location>
</feature>
<evidence type="ECO:0000256" key="7">
    <source>
        <dbReference type="ARBA" id="ARBA00023040"/>
    </source>
</evidence>
<evidence type="ECO:0000313" key="17">
    <source>
        <dbReference type="EMBL" id="BES94464.1"/>
    </source>
</evidence>
<feature type="transmembrane region" description="Helical" evidence="14">
    <location>
        <begin position="228"/>
        <end position="256"/>
    </location>
</feature>
<dbReference type="Gene3D" id="1.20.1070.10">
    <property type="entry name" value="Rhodopsin 7-helix transmembrane proteins"/>
    <property type="match status" value="1"/>
</dbReference>
<feature type="transmembrane region" description="Helical" evidence="14">
    <location>
        <begin position="386"/>
        <end position="408"/>
    </location>
</feature>
<evidence type="ECO:0000256" key="1">
    <source>
        <dbReference type="ARBA" id="ARBA00004651"/>
    </source>
</evidence>
<keyword evidence="11" id="KW-0325">Glycoprotein</keyword>
<proteinExistence type="inferred from homology"/>
<evidence type="ECO:0000256" key="4">
    <source>
        <dbReference type="ARBA" id="ARBA00022692"/>
    </source>
</evidence>
<keyword evidence="9" id="KW-1015">Disulfide bond</keyword>
<protein>
    <submittedName>
        <fullName evidence="17">HormR</fullName>
    </submittedName>
</protein>